<comment type="caution">
    <text evidence="1">The sequence shown here is derived from an EMBL/GenBank/DDBJ whole genome shotgun (WGS) entry which is preliminary data.</text>
</comment>
<dbReference type="RefSeq" id="WP_146187159.1">
    <property type="nucleotide sequence ID" value="NZ_BDOQ01000007.1"/>
</dbReference>
<evidence type="ECO:0000313" key="1">
    <source>
        <dbReference type="EMBL" id="GBG14311.1"/>
    </source>
</evidence>
<organism evidence="1 2">
    <name type="scientific">Novimethylophilus kurashikiensis</name>
    <dbReference type="NCBI Taxonomy" id="1825523"/>
    <lineage>
        <taxon>Bacteria</taxon>
        <taxon>Pseudomonadati</taxon>
        <taxon>Pseudomonadota</taxon>
        <taxon>Betaproteobacteria</taxon>
        <taxon>Nitrosomonadales</taxon>
        <taxon>Methylophilaceae</taxon>
        <taxon>Novimethylophilus</taxon>
    </lineage>
</organism>
<gene>
    <name evidence="1" type="ORF">NMK_1908</name>
</gene>
<dbReference type="AlphaFoldDB" id="A0A2R5FC81"/>
<sequence length="92" mass="10860">MSYVAPTDEQLTRWRAIYTKHATPTLARQRPANRRYVMTMMQRAEQLAREGQELSDMDLLNIFVYSVRPGFVYRDDETIAACRRMMREAAEI</sequence>
<dbReference type="EMBL" id="BDOQ01000007">
    <property type="protein sequence ID" value="GBG14311.1"/>
    <property type="molecule type" value="Genomic_DNA"/>
</dbReference>
<accession>A0A2R5FC81</accession>
<evidence type="ECO:0000313" key="2">
    <source>
        <dbReference type="Proteomes" id="UP000245081"/>
    </source>
</evidence>
<name>A0A2R5FC81_9PROT</name>
<protein>
    <submittedName>
        <fullName evidence="1">Fumarate hydratase class I</fullName>
    </submittedName>
</protein>
<reference evidence="1 2" key="1">
    <citation type="journal article" date="2018" name="Environ. Microbiol.">
        <title>Isolation and genomic characterization of Novimethylophilus kurashikiensis gen. nov. sp. nov., a new lanthanide-dependent methylotrophic species of Methylophilaceae.</title>
        <authorList>
            <person name="Lv H."/>
            <person name="Sahin N."/>
            <person name="Tani A."/>
        </authorList>
    </citation>
    <scope>NUCLEOTIDE SEQUENCE [LARGE SCALE GENOMIC DNA]</scope>
    <source>
        <strain evidence="1 2">La2-4</strain>
    </source>
</reference>
<keyword evidence="2" id="KW-1185">Reference proteome</keyword>
<dbReference type="Proteomes" id="UP000245081">
    <property type="component" value="Unassembled WGS sequence"/>
</dbReference>
<proteinExistence type="predicted"/>